<feature type="binding site" evidence="2">
    <location>
        <position position="33"/>
    </location>
    <ligand>
        <name>Mg(2+)</name>
        <dbReference type="ChEBI" id="CHEBI:18420"/>
        <label>2</label>
    </ligand>
</feature>
<name>A0A4Q1AEF6_9BACT</name>
<comment type="pathway">
    <text evidence="2">Cofactor biosynthesis; thiamine diphosphate biosynthesis; thiamine diphosphate from thiamine phosphate: step 1/1.</text>
</comment>
<dbReference type="RefSeq" id="WP_129088312.1">
    <property type="nucleotide sequence ID" value="NZ_CP053836.1"/>
</dbReference>
<dbReference type="GO" id="GO:0005524">
    <property type="term" value="F:ATP binding"/>
    <property type="evidence" value="ECO:0007669"/>
    <property type="project" value="UniProtKB-UniRule"/>
</dbReference>
<comment type="function">
    <text evidence="2">Catalyzes the ATP-dependent phosphorylation of thiamine-monophosphate (TMP) to form thiamine-pyrophosphate (TPP), the active form of vitamin B1.</text>
</comment>
<keyword evidence="2" id="KW-0479">Metal-binding</keyword>
<keyword evidence="2" id="KW-0547">Nucleotide-binding</keyword>
<dbReference type="NCBIfam" id="NF004354">
    <property type="entry name" value="PRK05731.2-3"/>
    <property type="match status" value="1"/>
</dbReference>
<proteinExistence type="inferred from homology"/>
<dbReference type="EMBL" id="PDKK01000019">
    <property type="protein sequence ID" value="RXK01825.1"/>
    <property type="molecule type" value="Genomic_DNA"/>
</dbReference>
<evidence type="ECO:0000313" key="4">
    <source>
        <dbReference type="EMBL" id="RXK01825.1"/>
    </source>
</evidence>
<evidence type="ECO:0000313" key="5">
    <source>
        <dbReference type="Proteomes" id="UP000289758"/>
    </source>
</evidence>
<feature type="binding site" evidence="2">
    <location>
        <position position="62"/>
    </location>
    <ligand>
        <name>Mg(2+)</name>
        <dbReference type="ChEBI" id="CHEBI:18420"/>
        <label>3</label>
    </ligand>
</feature>
<dbReference type="InterPro" id="IPR036676">
    <property type="entry name" value="PurM-like_C_sf"/>
</dbReference>
<keyword evidence="2" id="KW-0808">Transferase</keyword>
<dbReference type="EC" id="2.7.4.16" evidence="2"/>
<feature type="binding site" evidence="2">
    <location>
        <begin position="109"/>
        <end position="110"/>
    </location>
    <ligand>
        <name>ATP</name>
        <dbReference type="ChEBI" id="CHEBI:30616"/>
    </ligand>
</feature>
<dbReference type="GO" id="GO:0009229">
    <property type="term" value="P:thiamine diphosphate biosynthetic process"/>
    <property type="evidence" value="ECO:0007669"/>
    <property type="project" value="UniProtKB-UniRule"/>
</dbReference>
<comment type="caution">
    <text evidence="2">Lacks conserved residue(s) required for the propagation of feature annotation.</text>
</comment>
<comment type="miscellaneous">
    <text evidence="2">Reaction mechanism of ThiL seems to utilize a direct, inline transfer of the gamma-phosphate of ATP to TMP rather than a phosphorylated enzyme intermediate.</text>
</comment>
<accession>A0A4Q1AEF6</accession>
<dbReference type="PANTHER" id="PTHR30270:SF0">
    <property type="entry name" value="THIAMINE-MONOPHOSPHATE KINASE"/>
    <property type="match status" value="1"/>
</dbReference>
<reference evidence="4 5" key="1">
    <citation type="submission" date="2017-10" db="EMBL/GenBank/DDBJ databases">
        <title>Genomics of the genus Arcobacter.</title>
        <authorList>
            <person name="Perez-Cataluna A."/>
            <person name="Figueras M.J."/>
        </authorList>
    </citation>
    <scope>NUCLEOTIDE SEQUENCE [LARGE SCALE GENOMIC DNA]</scope>
    <source>
        <strain evidence="4 5">CECT 8441</strain>
    </source>
</reference>
<keyword evidence="2 4" id="KW-0418">Kinase</keyword>
<feature type="domain" description="PurM-like N-terminal" evidence="3">
    <location>
        <begin position="19"/>
        <end position="124"/>
    </location>
</feature>
<evidence type="ECO:0000259" key="3">
    <source>
        <dbReference type="Pfam" id="PF00586"/>
    </source>
</evidence>
<keyword evidence="2" id="KW-0067">ATP-binding</keyword>
<dbReference type="HAMAP" id="MF_02128">
    <property type="entry name" value="TMP_kinase"/>
    <property type="match status" value="1"/>
</dbReference>
<comment type="catalytic activity">
    <reaction evidence="2">
        <text>thiamine phosphate + ATP = thiamine diphosphate + ADP</text>
        <dbReference type="Rhea" id="RHEA:15913"/>
        <dbReference type="ChEBI" id="CHEBI:30616"/>
        <dbReference type="ChEBI" id="CHEBI:37575"/>
        <dbReference type="ChEBI" id="CHEBI:58937"/>
        <dbReference type="ChEBI" id="CHEBI:456216"/>
        <dbReference type="EC" id="2.7.4.16"/>
    </reaction>
</comment>
<organism evidence="4 5">
    <name type="scientific">Halarcobacter ebronensis</name>
    <dbReference type="NCBI Taxonomy" id="1462615"/>
    <lineage>
        <taxon>Bacteria</taxon>
        <taxon>Pseudomonadati</taxon>
        <taxon>Campylobacterota</taxon>
        <taxon>Epsilonproteobacteria</taxon>
        <taxon>Campylobacterales</taxon>
        <taxon>Arcobacteraceae</taxon>
        <taxon>Halarcobacter</taxon>
    </lineage>
</organism>
<feature type="binding site" evidence="2">
    <location>
        <position position="227"/>
    </location>
    <ligand>
        <name>substrate</name>
    </ligand>
</feature>
<comment type="similarity">
    <text evidence="2">Belongs to the thiamine-monophosphate kinase family.</text>
</comment>
<feature type="binding site" evidence="2">
    <location>
        <position position="21"/>
    </location>
    <ligand>
        <name>Mg(2+)</name>
        <dbReference type="ChEBI" id="CHEBI:18420"/>
        <label>3</label>
    </ligand>
</feature>
<gene>
    <name evidence="2" type="primary">thiL</name>
    <name evidence="4" type="ORF">CRV07_14465</name>
</gene>
<feature type="binding site" evidence="2">
    <location>
        <position position="133"/>
    </location>
    <ligand>
        <name>ATP</name>
        <dbReference type="ChEBI" id="CHEBI:30616"/>
    </ligand>
</feature>
<feature type="binding site" evidence="2">
    <location>
        <position position="40"/>
    </location>
    <ligand>
        <name>substrate</name>
    </ligand>
</feature>
<evidence type="ECO:0000256" key="2">
    <source>
        <dbReference type="HAMAP-Rule" id="MF_02128"/>
    </source>
</evidence>
<dbReference type="AlphaFoldDB" id="A0A4Q1AEF6"/>
<comment type="caution">
    <text evidence="4">The sequence shown here is derived from an EMBL/GenBank/DDBJ whole genome shotgun (WGS) entry which is preliminary data.</text>
</comment>
<keyword evidence="1 2" id="KW-0784">Thiamine biosynthesis</keyword>
<feature type="binding site" evidence="2">
    <location>
        <position position="21"/>
    </location>
    <ligand>
        <name>Mg(2+)</name>
        <dbReference type="ChEBI" id="CHEBI:18420"/>
        <label>4</label>
    </ligand>
</feature>
<protein>
    <recommendedName>
        <fullName evidence="2">Thiamine-monophosphate kinase</fullName>
        <shortName evidence="2">TMP kinase</shortName>
        <shortName evidence="2">Thiamine-phosphate kinase</shortName>
        <ecNumber evidence="2">2.7.4.16</ecNumber>
    </recommendedName>
</protein>
<dbReference type="Gene3D" id="3.30.1330.10">
    <property type="entry name" value="PurM-like, N-terminal domain"/>
    <property type="match status" value="1"/>
</dbReference>
<dbReference type="InterPro" id="IPR016188">
    <property type="entry name" value="PurM-like_N"/>
</dbReference>
<feature type="binding site" evidence="2">
    <location>
        <position position="194"/>
    </location>
    <ligand>
        <name>ATP</name>
        <dbReference type="ChEBI" id="CHEBI:30616"/>
    </ligand>
</feature>
<dbReference type="Gene3D" id="3.90.650.10">
    <property type="entry name" value="PurM-like C-terminal domain"/>
    <property type="match status" value="1"/>
</dbReference>
<dbReference type="Proteomes" id="UP000289758">
    <property type="component" value="Unassembled WGS sequence"/>
</dbReference>
<sequence length="275" mass="31333">MNKEDFFIKQFNKASKIIGDDGAVIDGFVYSNDAFFENIHFKKEWFSLKQIARKAMLVNISDAIAMNAKPKYALLTVAIPKEYSKKEIKELSLGFLEVAKEYDLEIIGGDTISNTKLDISITIISKTKKPKLRSGIKKDDYLCFTGTLGSCKKDLETLLNGGAISSSSKFIEPKLNAKFFYEVSKYINASMDISDGLFFELERMSKRSKKGFEFLYEIPKEVGCSGEEYELLFSFSPKYKEKIETIAKKYKVQLNIFAKAIDGKFKCDCKNHHFD</sequence>
<evidence type="ECO:0000256" key="1">
    <source>
        <dbReference type="ARBA" id="ARBA00022977"/>
    </source>
</evidence>
<feature type="binding site" evidence="2">
    <location>
        <position position="195"/>
    </location>
    <ligand>
        <name>Mg(2+)</name>
        <dbReference type="ChEBI" id="CHEBI:18420"/>
        <label>5</label>
    </ligand>
</feature>
<dbReference type="CDD" id="cd02194">
    <property type="entry name" value="ThiL"/>
    <property type="match status" value="1"/>
</dbReference>
<dbReference type="Pfam" id="PF00586">
    <property type="entry name" value="AIRS"/>
    <property type="match status" value="1"/>
</dbReference>
<dbReference type="SUPFAM" id="SSF56042">
    <property type="entry name" value="PurM C-terminal domain-like"/>
    <property type="match status" value="1"/>
</dbReference>
<feature type="binding site" evidence="2">
    <location>
        <position position="31"/>
    </location>
    <ligand>
        <name>Mg(2+)</name>
        <dbReference type="ChEBI" id="CHEBI:18420"/>
        <label>4</label>
    </ligand>
</feature>
<keyword evidence="5" id="KW-1185">Reference proteome</keyword>
<dbReference type="InterPro" id="IPR036921">
    <property type="entry name" value="PurM-like_N_sf"/>
</dbReference>
<keyword evidence="2" id="KW-0460">Magnesium</keyword>
<dbReference type="GO" id="GO:0000287">
    <property type="term" value="F:magnesium ion binding"/>
    <property type="evidence" value="ECO:0007669"/>
    <property type="project" value="UniProtKB-UniRule"/>
</dbReference>
<feature type="binding site" evidence="2">
    <location>
        <position position="62"/>
    </location>
    <ligand>
        <name>Mg(2+)</name>
        <dbReference type="ChEBI" id="CHEBI:18420"/>
        <label>2</label>
    </ligand>
</feature>
<dbReference type="SUPFAM" id="SSF55326">
    <property type="entry name" value="PurM N-terminal domain-like"/>
    <property type="match status" value="1"/>
</dbReference>
<feature type="binding site" evidence="2">
    <location>
        <position position="33"/>
    </location>
    <ligand>
        <name>Mg(2+)</name>
        <dbReference type="ChEBI" id="CHEBI:18420"/>
        <label>1</label>
    </ligand>
</feature>
<feature type="binding site" evidence="2">
    <location>
        <position position="62"/>
    </location>
    <ligand>
        <name>Mg(2+)</name>
        <dbReference type="ChEBI" id="CHEBI:18420"/>
        <label>4</label>
    </ligand>
</feature>
<feature type="binding site" evidence="2">
    <location>
        <position position="110"/>
    </location>
    <ligand>
        <name>Mg(2+)</name>
        <dbReference type="ChEBI" id="CHEBI:18420"/>
        <label>1</label>
    </ligand>
</feature>
<dbReference type="InterPro" id="IPR006283">
    <property type="entry name" value="ThiL-like"/>
</dbReference>
<feature type="binding site" evidence="2">
    <location>
        <position position="192"/>
    </location>
    <ligand>
        <name>Mg(2+)</name>
        <dbReference type="ChEBI" id="CHEBI:18420"/>
        <label>3</label>
    </ligand>
</feature>
<dbReference type="OrthoDB" id="9802811at2"/>
<dbReference type="GO" id="GO:0009030">
    <property type="term" value="F:thiamine-phosphate kinase activity"/>
    <property type="evidence" value="ECO:0007669"/>
    <property type="project" value="UniProtKB-UniRule"/>
</dbReference>
<dbReference type="PANTHER" id="PTHR30270">
    <property type="entry name" value="THIAMINE-MONOPHOSPHATE KINASE"/>
    <property type="match status" value="1"/>
</dbReference>
<dbReference type="GO" id="GO:0009228">
    <property type="term" value="P:thiamine biosynthetic process"/>
    <property type="evidence" value="ECO:0007669"/>
    <property type="project" value="UniProtKB-KW"/>
</dbReference>
<dbReference type="UniPathway" id="UPA00060">
    <property type="reaction ID" value="UER00142"/>
</dbReference>